<dbReference type="AlphaFoldDB" id="A0A8J6N2B1"/>
<keyword evidence="1" id="KW-1133">Transmembrane helix</keyword>
<reference evidence="2 3" key="1">
    <citation type="submission" date="2020-08" db="EMBL/GenBank/DDBJ databases">
        <title>Bridging the membrane lipid divide: bacteria of the FCB group superphylum have the potential to synthesize archaeal ether lipids.</title>
        <authorList>
            <person name="Villanueva L."/>
            <person name="Von Meijenfeldt F.A.B."/>
            <person name="Westbye A.B."/>
            <person name="Yadav S."/>
            <person name="Hopmans E.C."/>
            <person name="Dutilh B.E."/>
            <person name="Sinninghe Damste J.S."/>
        </authorList>
    </citation>
    <scope>NUCLEOTIDE SEQUENCE [LARGE SCALE GENOMIC DNA]</scope>
    <source>
        <strain evidence="2">NIOZ-UU27</strain>
    </source>
</reference>
<dbReference type="SUPFAM" id="SSF53474">
    <property type="entry name" value="alpha/beta-Hydrolases"/>
    <property type="match status" value="1"/>
</dbReference>
<dbReference type="Gene3D" id="3.40.50.1820">
    <property type="entry name" value="alpha/beta hydrolase"/>
    <property type="match status" value="1"/>
</dbReference>
<dbReference type="Proteomes" id="UP000650524">
    <property type="component" value="Unassembled WGS sequence"/>
</dbReference>
<evidence type="ECO:0000256" key="1">
    <source>
        <dbReference type="SAM" id="Phobius"/>
    </source>
</evidence>
<evidence type="ECO:0000313" key="2">
    <source>
        <dbReference type="EMBL" id="MBC8178857.1"/>
    </source>
</evidence>
<dbReference type="InterPro" id="IPR029058">
    <property type="entry name" value="AB_hydrolase_fold"/>
</dbReference>
<protein>
    <submittedName>
        <fullName evidence="2">Uncharacterized protein</fullName>
    </submittedName>
</protein>
<name>A0A8J6N2B1_9DELT</name>
<proteinExistence type="predicted"/>
<feature type="transmembrane region" description="Helical" evidence="1">
    <location>
        <begin position="20"/>
        <end position="42"/>
    </location>
</feature>
<accession>A0A8J6N2B1</accession>
<keyword evidence="1" id="KW-0472">Membrane</keyword>
<dbReference type="EMBL" id="JACNJD010000321">
    <property type="protein sequence ID" value="MBC8178857.1"/>
    <property type="molecule type" value="Genomic_DNA"/>
</dbReference>
<organism evidence="2 3">
    <name type="scientific">Candidatus Desulfacyla euxinica</name>
    <dbReference type="NCBI Taxonomy" id="2841693"/>
    <lineage>
        <taxon>Bacteria</taxon>
        <taxon>Deltaproteobacteria</taxon>
        <taxon>Candidatus Desulfacyla</taxon>
    </lineage>
</organism>
<keyword evidence="1" id="KW-0812">Transmembrane</keyword>
<evidence type="ECO:0000313" key="3">
    <source>
        <dbReference type="Proteomes" id="UP000650524"/>
    </source>
</evidence>
<gene>
    <name evidence="2" type="ORF">H8E19_15745</name>
</gene>
<comment type="caution">
    <text evidence="2">The sequence shown here is derived from an EMBL/GenBank/DDBJ whole genome shotgun (WGS) entry which is preliminary data.</text>
</comment>
<sequence>MGRRDWIEWAGVRNTSPRGLIFLPPLIGGNVSHGIGMFRWLIRKGYDLISFNYSGHGNSSGRFSLGATLRDTVHMLAHAQQLASTRRLPLFGIAPCYSATPLLYSAHHLKEPLQGIVLINAVLRLNPVAVIRSFWTHYRKMFPGQIGFKKCLAAVAHYADFLFPGVRKGRDGFGVLERKRVRLFATLADFLTLDPLQWVTLHKTDVLCLYARHDRILKMYDEDAGTDYKDDVSRICPRTLFRSLEGDHFLSHQMTRDRVTIYIKTFLQR</sequence>